<organism evidence="2 3">
    <name type="scientific">Limnothrix redekei LRLZ20PSL1</name>
    <dbReference type="NCBI Taxonomy" id="3112953"/>
    <lineage>
        <taxon>Bacteria</taxon>
        <taxon>Bacillati</taxon>
        <taxon>Cyanobacteriota</taxon>
        <taxon>Cyanophyceae</taxon>
        <taxon>Pseudanabaenales</taxon>
        <taxon>Pseudanabaenaceae</taxon>
        <taxon>Limnothrix</taxon>
    </lineage>
</organism>
<dbReference type="EMBL" id="JAZAQF010000088">
    <property type="protein sequence ID" value="MFG3819340.1"/>
    <property type="molecule type" value="Genomic_DNA"/>
</dbReference>
<feature type="domain" description="CobN/magnesium chelatase" evidence="1">
    <location>
        <begin position="140"/>
        <end position="1284"/>
    </location>
</feature>
<protein>
    <submittedName>
        <fullName evidence="2">Cobaltochelatase subunit CobN</fullName>
        <ecNumber evidence="2">6.6.1.2</ecNumber>
    </submittedName>
</protein>
<keyword evidence="2" id="KW-0436">Ligase</keyword>
<dbReference type="PANTHER" id="PTHR44119:SF4">
    <property type="entry name" value="AEROBIC COBALTOCHELATASE SUBUNIT COBN"/>
    <property type="match status" value="1"/>
</dbReference>
<dbReference type="PANTHER" id="PTHR44119">
    <property type="entry name" value="MAGNESIUM-CHELATASE SUBUNIT CHLH, CHLOROPLASTIC"/>
    <property type="match status" value="1"/>
</dbReference>
<dbReference type="CDD" id="cd10150">
    <property type="entry name" value="CobN_like"/>
    <property type="match status" value="1"/>
</dbReference>
<dbReference type="Proteomes" id="UP001604335">
    <property type="component" value="Unassembled WGS sequence"/>
</dbReference>
<name>A0ABW7CE05_9CYAN</name>
<evidence type="ECO:0000259" key="1">
    <source>
        <dbReference type="Pfam" id="PF02514"/>
    </source>
</evidence>
<keyword evidence="3" id="KW-1185">Reference proteome</keyword>
<proteinExistence type="predicted"/>
<gene>
    <name evidence="2" type="primary">cobN</name>
    <name evidence="2" type="ORF">VPK24_16970</name>
</gene>
<dbReference type="GO" id="GO:0051116">
    <property type="term" value="F:cobaltochelatase activity"/>
    <property type="evidence" value="ECO:0007669"/>
    <property type="project" value="UniProtKB-EC"/>
</dbReference>
<comment type="caution">
    <text evidence="2">The sequence shown here is derived from an EMBL/GenBank/DDBJ whole genome shotgun (WGS) entry which is preliminary data.</text>
</comment>
<evidence type="ECO:0000313" key="3">
    <source>
        <dbReference type="Proteomes" id="UP001604335"/>
    </source>
</evidence>
<accession>A0ABW7CE05</accession>
<dbReference type="EC" id="6.6.1.2" evidence="2"/>
<dbReference type="Pfam" id="PF02514">
    <property type="entry name" value="CobN-Mg_chel"/>
    <property type="match status" value="1"/>
</dbReference>
<dbReference type="InterPro" id="IPR003672">
    <property type="entry name" value="CobN/Mg_chltase"/>
</dbReference>
<dbReference type="RefSeq" id="WP_393015187.1">
    <property type="nucleotide sequence ID" value="NZ_JAZAQF010000088.1"/>
</dbReference>
<evidence type="ECO:0000313" key="2">
    <source>
        <dbReference type="EMBL" id="MFG3819340.1"/>
    </source>
</evidence>
<sequence length="1304" mass="144418">MHRIAALPGGWEPNTEGVIFVEQTPAPIIVLTAKDTDIQTLSIARRSLPENFPAIRATNLLQLQQQLTIDTYAEDVLSQVQVIVLRLLGGRAYWSYGLEVVRDLAERSGIGLLVLPGDDRPDPDLVSHSTAPLSLCDQIWRYLNEGGVENVQNALLKLSDTYFQTQYQPPNPQPIERWGFYQYPKNNALESSSVSKPIGTVGIVGILFYRAYYQAGNLAAIDQLCHALLAVNLQPVPVYVASLQDSDIQEEVGSALESQAIDLLLASTGFAITKAQSTLGQAQPHSLWQRLNVPVLQIILSSGTQDQWVANQQGLSPRDMAMQVALPEVDGRVATRLVACKSVQQRDRDLETETIALEPIPDRLDFVAKLAANWVKLRRSAPGDRPIAIVLANYPNRDGRLANGVGLDTPQSCVDFLWALARSGYDLGDLEQLPTTGDQLIQQLTQGTTNDPEGWTGRSIRQHLSFTNYQIWFETLPIEVQEAINQRWGSLTNPKPDHEQWFPKTAIEKEPVIPISGLQWGKVFVGIQPARGYDRDPSLNYHAPDLEPTHEYLAFYEWLRSQFAAQAIIHFGKHGNLEWLPGKGIALSENCFPEIALGPVPHFYPFIVNDPGEGSQAKRRAQAVILDHLTPPLTRAELYGNLSLIEGLIDEYYEAQSLDPKRTRVIAPKLLKLIEDNQLDRDLKTKLGAANYSLTQESNSAQTVLENQSAIEDLIAALDGYLCELKEAQIRDGLHIFGHCPTGDQLRDLTVAIARSAQGSQGGLTRAIAQDWQLSFDPLTADWGDSLPEVDRWPHLATCRTLGDAIAVLETQASEAVAALIADRPWPSVGSHTNQALAWVRDRLLPALRQTPQEIDRLLQGLNGEFVPPGPSGAPSRGRADVLPTGRNFYSVDLRSLPTESAWEVGRKAANTLIERYVQENGDYPTTLGLSVWGTSTMRTGGDDLAEALALLGVRPRWDGAARRVVGVEVLPLSVIGRPRVDVTLRISGFFRDAFPNLIELFDRAVYLVAALDEAVADNPIAQRVRQETAQWQASGLTQEQASTRAHYRIFGSKPGAYGAGLQGLIEAQNWQSDQDLARAYLNWSSYAYSCAGRSGPVSGDAPSNGLAAPIGRSAPEAFEQRLREMQVVLQNQDNREHDLLDSDDYYQFQGGLTAAVRVISGQQPTVYFGDHAQPDRPRTRSLAEEIARVYRSRVVNPKWIASAMRHGYKGAFEMAATLDYLFAYDATARCVEDFMYDGVAEAYLLDRTVQDFVRQKNPWALRDMAERLLEAHQRGLWIPADPQRLDQLQAIALEAEADLEARS</sequence>
<reference evidence="3" key="1">
    <citation type="journal article" date="2024" name="Algal Res.">
        <title>Biochemical, toxicological and genomic investigation of a high-biomass producing Limnothrix strain isolated from Italian shallow drinking water reservoir.</title>
        <authorList>
            <person name="Simonazzi M."/>
            <person name="Shishido T.K."/>
            <person name="Delbaje E."/>
            <person name="Wahlsten M."/>
            <person name="Fewer D.P."/>
            <person name="Sivonen K."/>
            <person name="Pezzolesi L."/>
            <person name="Pistocchi R."/>
        </authorList>
    </citation>
    <scope>NUCLEOTIDE SEQUENCE [LARGE SCALE GENOMIC DNA]</scope>
    <source>
        <strain evidence="3">LRLZ20PSL1</strain>
    </source>
</reference>
<dbReference type="InterPro" id="IPR011953">
    <property type="entry name" value="Cobalto_CobN"/>
</dbReference>
<dbReference type="NCBIfam" id="TIGR02257">
    <property type="entry name" value="cobalto_cobN"/>
    <property type="match status" value="1"/>
</dbReference>